<feature type="non-terminal residue" evidence="2">
    <location>
        <position position="1"/>
    </location>
</feature>
<dbReference type="OrthoDB" id="120976at2759"/>
<sequence length="88" mass="10314">SEACTSQFKTSILHQTNFHQVHCLPEWLKALSEVQSELKECLELRETLDWNIGDEVWLSSRNISTIHTQTRKPTHQNPRTFLLSKNRP</sequence>
<gene>
    <name evidence="2" type="ORF">VP01_4315g1</name>
</gene>
<feature type="region of interest" description="Disordered" evidence="1">
    <location>
        <begin position="68"/>
        <end position="88"/>
    </location>
</feature>
<keyword evidence="3" id="KW-1185">Reference proteome</keyword>
<organism evidence="2 3">
    <name type="scientific">Puccinia sorghi</name>
    <dbReference type="NCBI Taxonomy" id="27349"/>
    <lineage>
        <taxon>Eukaryota</taxon>
        <taxon>Fungi</taxon>
        <taxon>Dikarya</taxon>
        <taxon>Basidiomycota</taxon>
        <taxon>Pucciniomycotina</taxon>
        <taxon>Pucciniomycetes</taxon>
        <taxon>Pucciniales</taxon>
        <taxon>Pucciniaceae</taxon>
        <taxon>Puccinia</taxon>
    </lineage>
</organism>
<evidence type="ECO:0000256" key="1">
    <source>
        <dbReference type="SAM" id="MobiDB-lite"/>
    </source>
</evidence>
<accession>A0A0L6UQX4</accession>
<dbReference type="Proteomes" id="UP000037035">
    <property type="component" value="Unassembled WGS sequence"/>
</dbReference>
<proteinExistence type="predicted"/>
<evidence type="ECO:0000313" key="3">
    <source>
        <dbReference type="Proteomes" id="UP000037035"/>
    </source>
</evidence>
<protein>
    <submittedName>
        <fullName evidence="2">Uncharacterized protein</fullName>
    </submittedName>
</protein>
<evidence type="ECO:0000313" key="2">
    <source>
        <dbReference type="EMBL" id="KNZ50647.1"/>
    </source>
</evidence>
<dbReference type="VEuPathDB" id="FungiDB:VP01_4315g1"/>
<name>A0A0L6UQX4_9BASI</name>
<dbReference type="AlphaFoldDB" id="A0A0L6UQX4"/>
<comment type="caution">
    <text evidence="2">The sequence shown here is derived from an EMBL/GenBank/DDBJ whole genome shotgun (WGS) entry which is preliminary data.</text>
</comment>
<reference evidence="2 3" key="1">
    <citation type="submission" date="2015-08" db="EMBL/GenBank/DDBJ databases">
        <title>Next Generation Sequencing and Analysis of the Genome of Puccinia sorghi L Schw, the Causal Agent of Maize Common Rust.</title>
        <authorList>
            <person name="Rochi L."/>
            <person name="Burguener G."/>
            <person name="Darino M."/>
            <person name="Turjanski A."/>
            <person name="Kreff E."/>
            <person name="Dieguez M.J."/>
            <person name="Sacco F."/>
        </authorList>
    </citation>
    <scope>NUCLEOTIDE SEQUENCE [LARGE SCALE GENOMIC DNA]</scope>
    <source>
        <strain evidence="2 3">RO10H11247</strain>
    </source>
</reference>
<dbReference type="EMBL" id="LAVV01009408">
    <property type="protein sequence ID" value="KNZ50647.1"/>
    <property type="molecule type" value="Genomic_DNA"/>
</dbReference>